<dbReference type="AlphaFoldDB" id="A0A9X6RN41"/>
<accession>A0A9X6RN41</accession>
<dbReference type="InterPro" id="IPR001223">
    <property type="entry name" value="Glyco_hydro18_cat"/>
</dbReference>
<gene>
    <name evidence="3" type="ORF">BV898_18023</name>
</gene>
<dbReference type="GO" id="GO:0008061">
    <property type="term" value="F:chitin binding"/>
    <property type="evidence" value="ECO:0007669"/>
    <property type="project" value="TreeGrafter"/>
</dbReference>
<proteinExistence type="predicted"/>
<dbReference type="PROSITE" id="PS51910">
    <property type="entry name" value="GH18_2"/>
    <property type="match status" value="1"/>
</dbReference>
<name>A0A9X6RN41_HYPEX</name>
<dbReference type="GO" id="GO:0006032">
    <property type="term" value="P:chitin catabolic process"/>
    <property type="evidence" value="ECO:0007669"/>
    <property type="project" value="TreeGrafter"/>
</dbReference>
<dbReference type="InterPro" id="IPR017853">
    <property type="entry name" value="GH"/>
</dbReference>
<evidence type="ECO:0000256" key="1">
    <source>
        <dbReference type="SAM" id="MobiDB-lite"/>
    </source>
</evidence>
<dbReference type="PANTHER" id="PTHR11177">
    <property type="entry name" value="CHITINASE"/>
    <property type="match status" value="1"/>
</dbReference>
<dbReference type="Proteomes" id="UP000192578">
    <property type="component" value="Unassembled WGS sequence"/>
</dbReference>
<feature type="region of interest" description="Disordered" evidence="1">
    <location>
        <begin position="326"/>
        <end position="375"/>
    </location>
</feature>
<sequence length="375" mass="41012">MSGEDLSLHTERTYLDGTTDLNFSRGKPFAAHGGQLRKRSSVALQCLTGTMSPHVHPGTTLSSRVGTLVCCNGARSHCVPANNLPDSVGPALRALRRCRALRGRRSGAAGLSDRRPPRTTKNVPWLPICASTVRRLEDEEDGKDSDQTTDSTSSARSFSALIRHGSQESVNGPDADTPETSWAVYRRVDAKLGADFTLSPPPCTHLIYAFALIKEGVIEPFDALVDLDGDGQYGGYQKFNLITKSAKPVTTLLAVGGWNAGSQAFSDMAMDPDTREEFGKQAVTYLRRHGFQGLDIDWEYPRTVRARVQKTGRTFRYCYRRLEDEEDGKDSDQTTDSTSSARSFSALIRHGSQESVNGPDADTPETVINLHTVSK</sequence>
<keyword evidence="4" id="KW-1185">Reference proteome</keyword>
<protein>
    <submittedName>
        <fullName evidence="3">Chitotriosidase-1</fullName>
    </submittedName>
</protein>
<evidence type="ECO:0000313" key="4">
    <source>
        <dbReference type="Proteomes" id="UP000192578"/>
    </source>
</evidence>
<dbReference type="InterPro" id="IPR050314">
    <property type="entry name" value="Glycosyl_Hydrlase_18"/>
</dbReference>
<organism evidence="3 4">
    <name type="scientific">Hypsibius exemplaris</name>
    <name type="common">Freshwater tardigrade</name>
    <dbReference type="NCBI Taxonomy" id="2072580"/>
    <lineage>
        <taxon>Eukaryota</taxon>
        <taxon>Metazoa</taxon>
        <taxon>Ecdysozoa</taxon>
        <taxon>Tardigrada</taxon>
        <taxon>Eutardigrada</taxon>
        <taxon>Parachela</taxon>
        <taxon>Hypsibioidea</taxon>
        <taxon>Hypsibiidae</taxon>
        <taxon>Hypsibius</taxon>
    </lineage>
</organism>
<dbReference type="PANTHER" id="PTHR11177:SF317">
    <property type="entry name" value="CHITINASE 12-RELATED"/>
    <property type="match status" value="1"/>
</dbReference>
<comment type="caution">
    <text evidence="3">The sequence shown here is derived from an EMBL/GenBank/DDBJ whole genome shotgun (WGS) entry which is preliminary data.</text>
</comment>
<dbReference type="OrthoDB" id="6489371at2759"/>
<dbReference type="GO" id="GO:0005576">
    <property type="term" value="C:extracellular region"/>
    <property type="evidence" value="ECO:0007669"/>
    <property type="project" value="TreeGrafter"/>
</dbReference>
<dbReference type="Gene3D" id="3.20.20.80">
    <property type="entry name" value="Glycosidases"/>
    <property type="match status" value="1"/>
</dbReference>
<dbReference type="SUPFAM" id="SSF51445">
    <property type="entry name" value="(Trans)glycosidases"/>
    <property type="match status" value="1"/>
</dbReference>
<feature type="domain" description="GH18" evidence="2">
    <location>
        <begin position="173"/>
        <end position="375"/>
    </location>
</feature>
<evidence type="ECO:0000259" key="2">
    <source>
        <dbReference type="PROSITE" id="PS51910"/>
    </source>
</evidence>
<dbReference type="Pfam" id="PF00704">
    <property type="entry name" value="Glyco_hydro_18"/>
    <property type="match status" value="1"/>
</dbReference>
<dbReference type="GO" id="GO:0005975">
    <property type="term" value="P:carbohydrate metabolic process"/>
    <property type="evidence" value="ECO:0007669"/>
    <property type="project" value="InterPro"/>
</dbReference>
<feature type="region of interest" description="Disordered" evidence="1">
    <location>
        <begin position="136"/>
        <end position="156"/>
    </location>
</feature>
<evidence type="ECO:0000313" key="3">
    <source>
        <dbReference type="EMBL" id="OWA53602.1"/>
    </source>
</evidence>
<dbReference type="GO" id="GO:0004568">
    <property type="term" value="F:chitinase activity"/>
    <property type="evidence" value="ECO:0007669"/>
    <property type="project" value="TreeGrafter"/>
</dbReference>
<dbReference type="EMBL" id="MTYJ01000332">
    <property type="protein sequence ID" value="OWA53602.1"/>
    <property type="molecule type" value="Genomic_DNA"/>
</dbReference>
<reference evidence="4" key="1">
    <citation type="submission" date="2017-01" db="EMBL/GenBank/DDBJ databases">
        <title>Comparative genomics of anhydrobiosis in the tardigrade Hypsibius dujardini.</title>
        <authorList>
            <person name="Yoshida Y."/>
            <person name="Koutsovoulos G."/>
            <person name="Laetsch D."/>
            <person name="Stevens L."/>
            <person name="Kumar S."/>
            <person name="Horikawa D."/>
            <person name="Ishino K."/>
            <person name="Komine S."/>
            <person name="Tomita M."/>
            <person name="Blaxter M."/>
            <person name="Arakawa K."/>
        </authorList>
    </citation>
    <scope>NUCLEOTIDE SEQUENCE [LARGE SCALE GENOMIC DNA]</scope>
    <source>
        <strain evidence="4">Z151</strain>
    </source>
</reference>